<gene>
    <name evidence="1" type="ORF">TTEB3V08_LOCUS7044</name>
</gene>
<reference evidence="1" key="1">
    <citation type="submission" date="2020-11" db="EMBL/GenBank/DDBJ databases">
        <authorList>
            <person name="Tran Van P."/>
        </authorList>
    </citation>
    <scope>NUCLEOTIDE SEQUENCE</scope>
</reference>
<dbReference type="EMBL" id="OE002646">
    <property type="protein sequence ID" value="CAD7459076.1"/>
    <property type="molecule type" value="Genomic_DNA"/>
</dbReference>
<name>A0A7R9NWR0_9NEOP</name>
<dbReference type="AlphaFoldDB" id="A0A7R9NWR0"/>
<protein>
    <submittedName>
        <fullName evidence="1">Uncharacterized protein</fullName>
    </submittedName>
</protein>
<organism evidence="1">
    <name type="scientific">Timema tahoe</name>
    <dbReference type="NCBI Taxonomy" id="61484"/>
    <lineage>
        <taxon>Eukaryota</taxon>
        <taxon>Metazoa</taxon>
        <taxon>Ecdysozoa</taxon>
        <taxon>Arthropoda</taxon>
        <taxon>Hexapoda</taxon>
        <taxon>Insecta</taxon>
        <taxon>Pterygota</taxon>
        <taxon>Neoptera</taxon>
        <taxon>Polyneoptera</taxon>
        <taxon>Phasmatodea</taxon>
        <taxon>Timematodea</taxon>
        <taxon>Timematoidea</taxon>
        <taxon>Timematidae</taxon>
        <taxon>Timema</taxon>
    </lineage>
</organism>
<proteinExistence type="predicted"/>
<sequence>MCRFEPTVARYVMLPHAKELPSEDRFVNLGSGRERFEIDDCTWRNQTERLEGANSPRLTENFAAHSDTIVSFDTFPEFSVKFLLHIRNYCLIAPSVN</sequence>
<evidence type="ECO:0000313" key="1">
    <source>
        <dbReference type="EMBL" id="CAD7459076.1"/>
    </source>
</evidence>
<accession>A0A7R9NWR0</accession>